<dbReference type="Gene3D" id="3.60.10.10">
    <property type="entry name" value="Endonuclease/exonuclease/phosphatase"/>
    <property type="match status" value="1"/>
</dbReference>
<dbReference type="GO" id="GO:0000175">
    <property type="term" value="F:3'-5'-RNA exonuclease activity"/>
    <property type="evidence" value="ECO:0007669"/>
    <property type="project" value="TreeGrafter"/>
</dbReference>
<dbReference type="PANTHER" id="PTHR12121:SF36">
    <property type="entry name" value="ENDONUCLEASE_EXONUCLEASE_PHOSPHATASE DOMAIN-CONTAINING PROTEIN"/>
    <property type="match status" value="1"/>
</dbReference>
<dbReference type="Pfam" id="PF03372">
    <property type="entry name" value="Exo_endo_phos"/>
    <property type="match status" value="1"/>
</dbReference>
<accession>A0AAN6YBF4</accession>
<dbReference type="InterPro" id="IPR005135">
    <property type="entry name" value="Endo/exonuclease/phosphatase"/>
</dbReference>
<keyword evidence="2" id="KW-0378">Hydrolase</keyword>
<name>A0AAN6YBF4_9PEZI</name>
<sequence length="290" mass="32587">MAKLSASHGPLPIRVVTYNVRYATQRPVEGEEPWSVRRSKLCAQMRFIAAGQSNVFFCLQEVLYEQLVDIQDRLGPAWRHIGVGREDGDKKGEFSPIFYMAENWACERNRTYWLSPTPEMPSKGWDAALERIVTAGSFRHKKGALVIVMATHFDHAGKVAREESARLIVKLAADWKSGSKEEAEAPLFLGGDFNSTPDEEAYKALVEPGSGMKDVSGLLPNDLKYGNHEITYTSFGEPNERPKRIDFLFVHESSNVKLLGFAILDNKHDDGVFLSDHRPVVLDLEIPPKE</sequence>
<dbReference type="EMBL" id="MU858074">
    <property type="protein sequence ID" value="KAK4215954.1"/>
    <property type="molecule type" value="Genomic_DNA"/>
</dbReference>
<protein>
    <submittedName>
        <fullName evidence="2">Endonuclease/exonuclease/phosphatase</fullName>
    </submittedName>
</protein>
<comment type="caution">
    <text evidence="2">The sequence shown here is derived from an EMBL/GenBank/DDBJ whole genome shotgun (WGS) entry which is preliminary data.</text>
</comment>
<dbReference type="InterPro" id="IPR036691">
    <property type="entry name" value="Endo/exonu/phosph_ase_sf"/>
</dbReference>
<dbReference type="AlphaFoldDB" id="A0AAN6YBF4"/>
<dbReference type="InterPro" id="IPR050410">
    <property type="entry name" value="CCR4/nocturin_mRNA_transcr"/>
</dbReference>
<reference evidence="2" key="1">
    <citation type="journal article" date="2023" name="Mol. Phylogenet. Evol.">
        <title>Genome-scale phylogeny and comparative genomics of the fungal order Sordariales.</title>
        <authorList>
            <person name="Hensen N."/>
            <person name="Bonometti L."/>
            <person name="Westerberg I."/>
            <person name="Brannstrom I.O."/>
            <person name="Guillou S."/>
            <person name="Cros-Aarteil S."/>
            <person name="Calhoun S."/>
            <person name="Haridas S."/>
            <person name="Kuo A."/>
            <person name="Mondo S."/>
            <person name="Pangilinan J."/>
            <person name="Riley R."/>
            <person name="LaButti K."/>
            <person name="Andreopoulos B."/>
            <person name="Lipzen A."/>
            <person name="Chen C."/>
            <person name="Yan M."/>
            <person name="Daum C."/>
            <person name="Ng V."/>
            <person name="Clum A."/>
            <person name="Steindorff A."/>
            <person name="Ohm R.A."/>
            <person name="Martin F."/>
            <person name="Silar P."/>
            <person name="Natvig D.O."/>
            <person name="Lalanne C."/>
            <person name="Gautier V."/>
            <person name="Ament-Velasquez S.L."/>
            <person name="Kruys A."/>
            <person name="Hutchinson M.I."/>
            <person name="Powell A.J."/>
            <person name="Barry K."/>
            <person name="Miller A.N."/>
            <person name="Grigoriev I.V."/>
            <person name="Debuchy R."/>
            <person name="Gladieux P."/>
            <person name="Hiltunen Thoren M."/>
            <person name="Johannesson H."/>
        </authorList>
    </citation>
    <scope>NUCLEOTIDE SEQUENCE</scope>
    <source>
        <strain evidence="2">PSN293</strain>
    </source>
</reference>
<dbReference type="CDD" id="cd09083">
    <property type="entry name" value="EEP-1"/>
    <property type="match status" value="1"/>
</dbReference>
<dbReference type="GO" id="GO:0004519">
    <property type="term" value="F:endonuclease activity"/>
    <property type="evidence" value="ECO:0007669"/>
    <property type="project" value="UniProtKB-KW"/>
</dbReference>
<dbReference type="SUPFAM" id="SSF56219">
    <property type="entry name" value="DNase I-like"/>
    <property type="match status" value="1"/>
</dbReference>
<gene>
    <name evidence="2" type="ORF">QBC37DRAFT_113548</name>
</gene>
<proteinExistence type="predicted"/>
<dbReference type="Proteomes" id="UP001301769">
    <property type="component" value="Unassembled WGS sequence"/>
</dbReference>
<keyword evidence="2" id="KW-0255">Endonuclease</keyword>
<evidence type="ECO:0000313" key="2">
    <source>
        <dbReference type="EMBL" id="KAK4215954.1"/>
    </source>
</evidence>
<keyword evidence="2" id="KW-0540">Nuclease</keyword>
<feature type="domain" description="Endonuclease/exonuclease/phosphatase" evidence="1">
    <location>
        <begin position="17"/>
        <end position="277"/>
    </location>
</feature>
<evidence type="ECO:0000259" key="1">
    <source>
        <dbReference type="Pfam" id="PF03372"/>
    </source>
</evidence>
<evidence type="ECO:0000313" key="3">
    <source>
        <dbReference type="Proteomes" id="UP001301769"/>
    </source>
</evidence>
<dbReference type="PANTHER" id="PTHR12121">
    <property type="entry name" value="CARBON CATABOLITE REPRESSOR PROTEIN 4"/>
    <property type="match status" value="1"/>
</dbReference>
<reference evidence="2" key="2">
    <citation type="submission" date="2023-05" db="EMBL/GenBank/DDBJ databases">
        <authorList>
            <consortium name="Lawrence Berkeley National Laboratory"/>
            <person name="Steindorff A."/>
            <person name="Hensen N."/>
            <person name="Bonometti L."/>
            <person name="Westerberg I."/>
            <person name="Brannstrom I.O."/>
            <person name="Guillou S."/>
            <person name="Cros-Aarteil S."/>
            <person name="Calhoun S."/>
            <person name="Haridas S."/>
            <person name="Kuo A."/>
            <person name="Mondo S."/>
            <person name="Pangilinan J."/>
            <person name="Riley R."/>
            <person name="Labutti K."/>
            <person name="Andreopoulos B."/>
            <person name="Lipzen A."/>
            <person name="Chen C."/>
            <person name="Yanf M."/>
            <person name="Daum C."/>
            <person name="Ng V."/>
            <person name="Clum A."/>
            <person name="Ohm R."/>
            <person name="Martin F."/>
            <person name="Silar P."/>
            <person name="Natvig D."/>
            <person name="Lalanne C."/>
            <person name="Gautier V."/>
            <person name="Ament-Velasquez S.L."/>
            <person name="Kruys A."/>
            <person name="Hutchinson M.I."/>
            <person name="Powell A.J."/>
            <person name="Barry K."/>
            <person name="Miller A.N."/>
            <person name="Grigoriev I.V."/>
            <person name="Debuchy R."/>
            <person name="Gladieux P."/>
            <person name="Thoren M.H."/>
            <person name="Johannesson H."/>
        </authorList>
    </citation>
    <scope>NUCLEOTIDE SEQUENCE</scope>
    <source>
        <strain evidence="2">PSN293</strain>
    </source>
</reference>
<organism evidence="2 3">
    <name type="scientific">Rhypophila decipiens</name>
    <dbReference type="NCBI Taxonomy" id="261697"/>
    <lineage>
        <taxon>Eukaryota</taxon>
        <taxon>Fungi</taxon>
        <taxon>Dikarya</taxon>
        <taxon>Ascomycota</taxon>
        <taxon>Pezizomycotina</taxon>
        <taxon>Sordariomycetes</taxon>
        <taxon>Sordariomycetidae</taxon>
        <taxon>Sordariales</taxon>
        <taxon>Naviculisporaceae</taxon>
        <taxon>Rhypophila</taxon>
    </lineage>
</organism>
<keyword evidence="3" id="KW-1185">Reference proteome</keyword>